<reference evidence="1 2" key="1">
    <citation type="submission" date="2016-05" db="EMBL/GenBank/DDBJ databases">
        <title>Non-Contiguous Finished Genome Sequence of Streptomyces parvulus 2297 Integrated Site-Specifically with Actinophage R4.</title>
        <authorList>
            <person name="Nishizawa T."/>
            <person name="Miura T."/>
            <person name="Harada C."/>
            <person name="Guo Y."/>
            <person name="Narisawa K."/>
            <person name="Ohta H."/>
            <person name="Takahashi H."/>
            <person name="Shirai M."/>
        </authorList>
    </citation>
    <scope>NUCLEOTIDE SEQUENCE [LARGE SCALE GENOMIC DNA]</scope>
    <source>
        <strain evidence="1 2">2297</strain>
    </source>
</reference>
<dbReference type="Proteomes" id="UP000078468">
    <property type="component" value="Chromosome"/>
</dbReference>
<dbReference type="Pfam" id="PF18478">
    <property type="entry name" value="PIN_10"/>
    <property type="match status" value="1"/>
</dbReference>
<accession>A0A191UZA0</accession>
<gene>
    <name evidence="1" type="ORF">Spa2297_13995</name>
</gene>
<name>A0A191UZA0_9ACTN</name>
<sequence>MRFFLDENETPAILPPLSTVFFLHEFRTAHDEGLSGVMDTELLHAVSDRGFDAIMTQDRNQLSNRDERDALIETGLHWVGHRQPDAEGLLYIVNSTAAYLAAMPHILDEMSNVTGAHAFHVRNLPLLKGQRVTVSRLKT</sequence>
<dbReference type="KEGG" id="spav:Spa2297_13995"/>
<proteinExistence type="predicted"/>
<dbReference type="AlphaFoldDB" id="A0A191UZA0"/>
<dbReference type="RefSeq" id="WP_064728389.1">
    <property type="nucleotide sequence ID" value="NZ_BMRX01000008.1"/>
</dbReference>
<evidence type="ECO:0000313" key="1">
    <source>
        <dbReference type="EMBL" id="ANJ08007.1"/>
    </source>
</evidence>
<dbReference type="InterPro" id="IPR041375">
    <property type="entry name" value="VapC45_PIN-like"/>
</dbReference>
<dbReference type="GeneID" id="91306003"/>
<organism evidence="1 2">
    <name type="scientific">Streptomyces parvulus</name>
    <dbReference type="NCBI Taxonomy" id="146923"/>
    <lineage>
        <taxon>Bacteria</taxon>
        <taxon>Bacillati</taxon>
        <taxon>Actinomycetota</taxon>
        <taxon>Actinomycetes</taxon>
        <taxon>Kitasatosporales</taxon>
        <taxon>Streptomycetaceae</taxon>
        <taxon>Streptomyces</taxon>
    </lineage>
</organism>
<dbReference type="EMBL" id="CP015866">
    <property type="protein sequence ID" value="ANJ08007.1"/>
    <property type="molecule type" value="Genomic_DNA"/>
</dbReference>
<evidence type="ECO:0000313" key="2">
    <source>
        <dbReference type="Proteomes" id="UP000078468"/>
    </source>
</evidence>
<protein>
    <submittedName>
        <fullName evidence="1">Uncharacterized protein</fullName>
    </submittedName>
</protein>